<keyword evidence="1" id="KW-0963">Cytoplasm</keyword>
<name>A0A543Q059_ACITH</name>
<feature type="domain" description="J" evidence="8">
    <location>
        <begin position="18"/>
        <end position="82"/>
    </location>
</feature>
<dbReference type="Proteomes" id="UP000315403">
    <property type="component" value="Unassembled WGS sequence"/>
</dbReference>
<dbReference type="InterPro" id="IPR002939">
    <property type="entry name" value="DnaJ_C"/>
</dbReference>
<dbReference type="PROSITE" id="PS00636">
    <property type="entry name" value="DNAJ_1"/>
    <property type="match status" value="1"/>
</dbReference>
<dbReference type="PROSITE" id="PS50076">
    <property type="entry name" value="DNAJ_2"/>
    <property type="match status" value="1"/>
</dbReference>
<evidence type="ECO:0000256" key="1">
    <source>
        <dbReference type="ARBA" id="ARBA00022490"/>
    </source>
</evidence>
<keyword evidence="5" id="KW-0862">Zinc</keyword>
<organism evidence="9 10">
    <name type="scientific">Acidithiobacillus thiooxidans ATCC 19377</name>
    <dbReference type="NCBI Taxonomy" id="637390"/>
    <lineage>
        <taxon>Bacteria</taxon>
        <taxon>Pseudomonadati</taxon>
        <taxon>Pseudomonadota</taxon>
        <taxon>Acidithiobacillia</taxon>
        <taxon>Acidithiobacillales</taxon>
        <taxon>Acidithiobacillaceae</taxon>
        <taxon>Acidithiobacillus</taxon>
    </lineage>
</organism>
<evidence type="ECO:0000313" key="10">
    <source>
        <dbReference type="Proteomes" id="UP000315403"/>
    </source>
</evidence>
<accession>A0A543Q059</accession>
<dbReference type="GO" id="GO:0008270">
    <property type="term" value="F:zinc ion binding"/>
    <property type="evidence" value="ECO:0007669"/>
    <property type="project" value="UniProtKB-KW"/>
</dbReference>
<proteinExistence type="predicted"/>
<comment type="caution">
    <text evidence="9">The sequence shown here is derived from an EMBL/GenBank/DDBJ whole genome shotgun (WGS) entry which is preliminary data.</text>
</comment>
<dbReference type="GO" id="GO:0051082">
    <property type="term" value="F:unfolded protein binding"/>
    <property type="evidence" value="ECO:0007669"/>
    <property type="project" value="InterPro"/>
</dbReference>
<dbReference type="GO" id="GO:0003677">
    <property type="term" value="F:DNA binding"/>
    <property type="evidence" value="ECO:0007669"/>
    <property type="project" value="UniProtKB-KW"/>
</dbReference>
<dbReference type="PANTHER" id="PTHR43096:SF52">
    <property type="entry name" value="DNAJ HOMOLOG 1, MITOCHONDRIAL-RELATED"/>
    <property type="match status" value="1"/>
</dbReference>
<dbReference type="SMART" id="SM00271">
    <property type="entry name" value="DnaJ"/>
    <property type="match status" value="1"/>
</dbReference>
<dbReference type="FunFam" id="2.60.260.20:FF:000008">
    <property type="entry name" value="Curved DNA-binding protein"/>
    <property type="match status" value="1"/>
</dbReference>
<evidence type="ECO:0000256" key="3">
    <source>
        <dbReference type="ARBA" id="ARBA00022737"/>
    </source>
</evidence>
<sequence>MALSAITHDKGEPLEYKDYYKILGVERGADADAIKAAYRKMARKYHPDVSKEANAEDRFKDLQEAYEVLKDPEKRAAYDQLGSNWRAGQDFRPPPGWGGQPGGFGGGGFGGADFGGNGGFSDFFESLFRQQHGGAGGFHGGGAGFRSQGEDSEASIQISLEDAAQGAQRDINLEMPTLGPDGRMRREARRLTVKIPKGIREGQRLRMAGQGSPGMGGGPNGDLYLQVHFQPHSKFRVEGADLYHDLHITPWEAVLGASVEVPTLEGSVRMKIPAGSSSGQKLRLSQKGLPGTGSKPAGDLYAIIQIVVPKNISDEEKALWTQLGEISSYHPRR</sequence>
<dbReference type="Pfam" id="PF01556">
    <property type="entry name" value="DnaJ_C"/>
    <property type="match status" value="1"/>
</dbReference>
<dbReference type="InterPro" id="IPR008971">
    <property type="entry name" value="HSP40/DnaJ_pept-bd"/>
</dbReference>
<keyword evidence="4" id="KW-0863">Zinc-finger</keyword>
<evidence type="ECO:0000259" key="8">
    <source>
        <dbReference type="PROSITE" id="PS50076"/>
    </source>
</evidence>
<dbReference type="GO" id="GO:0005737">
    <property type="term" value="C:cytoplasm"/>
    <property type="evidence" value="ECO:0007669"/>
    <property type="project" value="TreeGrafter"/>
</dbReference>
<keyword evidence="7" id="KW-0143">Chaperone</keyword>
<dbReference type="SUPFAM" id="SSF46565">
    <property type="entry name" value="Chaperone J-domain"/>
    <property type="match status" value="1"/>
</dbReference>
<reference evidence="9 10" key="1">
    <citation type="submission" date="2019-03" db="EMBL/GenBank/DDBJ databases">
        <title>New insights into Acidothiobacillus thiooxidans sulfur metabolism through coupled gene expression, solution geochemistry, microscopy and spectroscopy analyses.</title>
        <authorList>
            <person name="Camacho D."/>
            <person name="Frazao R."/>
            <person name="Fouillen A."/>
            <person name="Nanci A."/>
            <person name="Lang B.F."/>
            <person name="Apte S.C."/>
            <person name="Baron C."/>
            <person name="Warren L.A."/>
        </authorList>
    </citation>
    <scope>NUCLEOTIDE SEQUENCE [LARGE SCALE GENOMIC DNA]</scope>
    <source>
        <strain evidence="9 10">ATCC 19377</strain>
    </source>
</reference>
<dbReference type="PRINTS" id="PR00625">
    <property type="entry name" value="JDOMAIN"/>
</dbReference>
<dbReference type="AlphaFoldDB" id="A0A543Q059"/>
<evidence type="ECO:0000256" key="5">
    <source>
        <dbReference type="ARBA" id="ARBA00022833"/>
    </source>
</evidence>
<keyword evidence="2" id="KW-0479">Metal-binding</keyword>
<evidence type="ECO:0000256" key="4">
    <source>
        <dbReference type="ARBA" id="ARBA00022771"/>
    </source>
</evidence>
<keyword evidence="3" id="KW-0677">Repeat</keyword>
<dbReference type="Gene3D" id="2.60.260.20">
    <property type="entry name" value="Urease metallochaperone UreE, N-terminal domain"/>
    <property type="match status" value="2"/>
</dbReference>
<keyword evidence="6 9" id="KW-0238">DNA-binding</keyword>
<dbReference type="EMBL" id="SZUV01000002">
    <property type="protein sequence ID" value="TQN49716.1"/>
    <property type="molecule type" value="Genomic_DNA"/>
</dbReference>
<dbReference type="GO" id="GO:0042026">
    <property type="term" value="P:protein refolding"/>
    <property type="evidence" value="ECO:0007669"/>
    <property type="project" value="TreeGrafter"/>
</dbReference>
<evidence type="ECO:0000313" key="9">
    <source>
        <dbReference type="EMBL" id="TQN49716.1"/>
    </source>
</evidence>
<dbReference type="CDD" id="cd10747">
    <property type="entry name" value="DnaJ_C"/>
    <property type="match status" value="1"/>
</dbReference>
<evidence type="ECO:0000256" key="2">
    <source>
        <dbReference type="ARBA" id="ARBA00022723"/>
    </source>
</evidence>
<protein>
    <submittedName>
        <fullName evidence="9">Curved DNA-binding protein</fullName>
    </submittedName>
</protein>
<gene>
    <name evidence="9" type="primary">cbpA</name>
    <name evidence="9" type="ORF">DLNHIDIE_02501</name>
</gene>
<dbReference type="SUPFAM" id="SSF49493">
    <property type="entry name" value="HSP40/DnaJ peptide-binding domain"/>
    <property type="match status" value="2"/>
</dbReference>
<dbReference type="InterPro" id="IPR036869">
    <property type="entry name" value="J_dom_sf"/>
</dbReference>
<dbReference type="FunFam" id="2.60.260.20:FF:000005">
    <property type="entry name" value="Chaperone protein dnaJ 1, mitochondrial"/>
    <property type="match status" value="1"/>
</dbReference>
<dbReference type="Pfam" id="PF00226">
    <property type="entry name" value="DnaJ"/>
    <property type="match status" value="1"/>
</dbReference>
<dbReference type="InterPro" id="IPR018253">
    <property type="entry name" value="DnaJ_domain_CS"/>
</dbReference>
<evidence type="ECO:0000256" key="7">
    <source>
        <dbReference type="ARBA" id="ARBA00023186"/>
    </source>
</evidence>
<evidence type="ECO:0000256" key="6">
    <source>
        <dbReference type="ARBA" id="ARBA00023125"/>
    </source>
</evidence>
<dbReference type="PANTHER" id="PTHR43096">
    <property type="entry name" value="DNAJ HOMOLOG 1, MITOCHONDRIAL-RELATED"/>
    <property type="match status" value="1"/>
</dbReference>
<dbReference type="Gene3D" id="1.10.287.110">
    <property type="entry name" value="DnaJ domain"/>
    <property type="match status" value="1"/>
</dbReference>
<dbReference type="InterPro" id="IPR001623">
    <property type="entry name" value="DnaJ_domain"/>
</dbReference>
<dbReference type="CDD" id="cd06257">
    <property type="entry name" value="DnaJ"/>
    <property type="match status" value="1"/>
</dbReference>